<keyword evidence="2" id="KW-0808">Transferase</keyword>
<dbReference type="KEGG" id="rdi:CMV14_09905"/>
<dbReference type="OrthoDB" id="9805277at2"/>
<evidence type="ECO:0000313" key="5">
    <source>
        <dbReference type="EMBL" id="PCE39560.1"/>
    </source>
</evidence>
<gene>
    <name evidence="5" type="ORF">COO09_24925</name>
</gene>
<proteinExistence type="predicted"/>
<organism evidence="5 6">
    <name type="scientific">Rhizorhabdus dicambivorans</name>
    <dbReference type="NCBI Taxonomy" id="1850238"/>
    <lineage>
        <taxon>Bacteria</taxon>
        <taxon>Pseudomonadati</taxon>
        <taxon>Pseudomonadota</taxon>
        <taxon>Alphaproteobacteria</taxon>
        <taxon>Sphingomonadales</taxon>
        <taxon>Sphingomonadaceae</taxon>
        <taxon>Rhizorhabdus</taxon>
    </lineage>
</organism>
<evidence type="ECO:0000256" key="1">
    <source>
        <dbReference type="ARBA" id="ARBA00001947"/>
    </source>
</evidence>
<comment type="caution">
    <text evidence="5">The sequence shown here is derived from an EMBL/GenBank/DDBJ whole genome shotgun (WGS) entry which is preliminary data.</text>
</comment>
<dbReference type="Pfam" id="PF05853">
    <property type="entry name" value="BKACE"/>
    <property type="match status" value="1"/>
</dbReference>
<comment type="cofactor">
    <cofactor evidence="1">
        <name>Zn(2+)</name>
        <dbReference type="ChEBI" id="CHEBI:29105"/>
    </cofactor>
</comment>
<evidence type="ECO:0000256" key="4">
    <source>
        <dbReference type="ARBA" id="ARBA00022833"/>
    </source>
</evidence>
<sequence length="312" mass="34050">MAAKQKNVIVTCAVTGSIHTPSMSPYLPVTPEEIANEALAAAAAGASVVHLHARDPITGQPTQDPARFRDFLPRIQRESDVVVNITTGGAPNMPVEERLQPALQLKPEVASLNMGSMNFGLYPMLSRFKDFKHDWERPYLEGSNDRVFKNTFKDIQNILELCGANDTRFEIECYDIGHLYTAAHFMDRGILKGPLLIQSVFGLLGGIGGHPEDVHHMKRTADRLFGDDYYWSVLGAGRNQMQIATMAATLGGNVRVGLEDSLWIGPGKLAESNADQVRKIVAILGELGLKPATPDETRAMLGLKGRNSVAFG</sequence>
<dbReference type="GO" id="GO:0046872">
    <property type="term" value="F:metal ion binding"/>
    <property type="evidence" value="ECO:0007669"/>
    <property type="project" value="UniProtKB-KW"/>
</dbReference>
<name>A0A2A4FPD2_9SPHN</name>
<reference evidence="5 6" key="1">
    <citation type="submission" date="2017-09" db="EMBL/GenBank/DDBJ databases">
        <title>The Catabolism of 3,6-Dichlorosalicylic acid is Initiated by the Cytochrome P450 Monooxygenase DsmABC in Rhizorhabdus dicambivorans Ndbn-20.</title>
        <authorList>
            <person name="Na L."/>
        </authorList>
    </citation>
    <scope>NUCLEOTIDE SEQUENCE [LARGE SCALE GENOMIC DNA]</scope>
    <source>
        <strain evidence="5 6">Ndbn-20m</strain>
    </source>
</reference>
<keyword evidence="4" id="KW-0862">Zinc</keyword>
<protein>
    <submittedName>
        <fullName evidence="5">3-keto-5-aminohexanoate cleavage protein</fullName>
    </submittedName>
</protein>
<dbReference type="PANTHER" id="PTHR37418:SF2">
    <property type="entry name" value="3-KETO-5-AMINOHEXANOATE CLEAVAGE ENZYME"/>
    <property type="match status" value="1"/>
</dbReference>
<evidence type="ECO:0000256" key="2">
    <source>
        <dbReference type="ARBA" id="ARBA00022679"/>
    </source>
</evidence>
<evidence type="ECO:0000313" key="6">
    <source>
        <dbReference type="Proteomes" id="UP000218934"/>
    </source>
</evidence>
<dbReference type="GO" id="GO:0043720">
    <property type="term" value="F:3-keto-5-aminohexanoate cleavage activity"/>
    <property type="evidence" value="ECO:0007669"/>
    <property type="project" value="InterPro"/>
</dbReference>
<accession>A0A2A4FPD2</accession>
<dbReference type="Proteomes" id="UP000218934">
    <property type="component" value="Unassembled WGS sequence"/>
</dbReference>
<evidence type="ECO:0000256" key="3">
    <source>
        <dbReference type="ARBA" id="ARBA00022723"/>
    </source>
</evidence>
<dbReference type="PANTHER" id="PTHR37418">
    <property type="entry name" value="3-KETO-5-AMINOHEXANOATE CLEAVAGE ENZYME-RELATED"/>
    <property type="match status" value="1"/>
</dbReference>
<dbReference type="Gene3D" id="3.20.20.70">
    <property type="entry name" value="Aldolase class I"/>
    <property type="match status" value="1"/>
</dbReference>
<dbReference type="RefSeq" id="WP_066970343.1">
    <property type="nucleotide sequence ID" value="NZ_CP023449.1"/>
</dbReference>
<keyword evidence="3" id="KW-0479">Metal-binding</keyword>
<dbReference type="AlphaFoldDB" id="A0A2A4FPD2"/>
<dbReference type="EMBL" id="NWUF01000068">
    <property type="protein sequence ID" value="PCE39560.1"/>
    <property type="molecule type" value="Genomic_DNA"/>
</dbReference>
<dbReference type="InterPro" id="IPR008567">
    <property type="entry name" value="BKACE"/>
</dbReference>
<keyword evidence="6" id="KW-1185">Reference proteome</keyword>
<dbReference type="InterPro" id="IPR013785">
    <property type="entry name" value="Aldolase_TIM"/>
</dbReference>